<dbReference type="EMBL" id="JH884035">
    <property type="protein sequence ID" value="ELR45598.1"/>
    <property type="molecule type" value="Genomic_DNA"/>
</dbReference>
<feature type="compositionally biased region" description="Low complexity" evidence="1">
    <location>
        <begin position="1"/>
        <end position="10"/>
    </location>
</feature>
<feature type="compositionally biased region" description="Low complexity" evidence="1">
    <location>
        <begin position="444"/>
        <end position="454"/>
    </location>
</feature>
<feature type="compositionally biased region" description="Pro residues" evidence="1">
    <location>
        <begin position="246"/>
        <end position="260"/>
    </location>
</feature>
<feature type="compositionally biased region" description="Polar residues" evidence="1">
    <location>
        <begin position="149"/>
        <end position="163"/>
    </location>
</feature>
<dbReference type="AlphaFoldDB" id="L8HNY7"/>
<name>L8HNY7_9CETA</name>
<evidence type="ECO:0000313" key="2">
    <source>
        <dbReference type="EMBL" id="ELR45598.1"/>
    </source>
</evidence>
<feature type="non-terminal residue" evidence="2">
    <location>
        <position position="494"/>
    </location>
</feature>
<feature type="non-terminal residue" evidence="2">
    <location>
        <position position="1"/>
    </location>
</feature>
<evidence type="ECO:0000256" key="1">
    <source>
        <dbReference type="SAM" id="MobiDB-lite"/>
    </source>
</evidence>
<feature type="region of interest" description="Disordered" evidence="1">
    <location>
        <begin position="233"/>
        <end position="276"/>
    </location>
</feature>
<accession>L8HNY7</accession>
<feature type="region of interest" description="Disordered" evidence="1">
    <location>
        <begin position="1"/>
        <end position="102"/>
    </location>
</feature>
<feature type="compositionally biased region" description="Pro residues" evidence="1">
    <location>
        <begin position="366"/>
        <end position="377"/>
    </location>
</feature>
<gene>
    <name evidence="2" type="ORF">M91_10453</name>
</gene>
<feature type="region of interest" description="Disordered" evidence="1">
    <location>
        <begin position="182"/>
        <end position="213"/>
    </location>
</feature>
<feature type="region of interest" description="Disordered" evidence="1">
    <location>
        <begin position="140"/>
        <end position="163"/>
    </location>
</feature>
<organism evidence="2 3">
    <name type="scientific">Bos mutus</name>
    <name type="common">wild yak</name>
    <dbReference type="NCBI Taxonomy" id="72004"/>
    <lineage>
        <taxon>Eukaryota</taxon>
        <taxon>Metazoa</taxon>
        <taxon>Chordata</taxon>
        <taxon>Craniata</taxon>
        <taxon>Vertebrata</taxon>
        <taxon>Euteleostomi</taxon>
        <taxon>Mammalia</taxon>
        <taxon>Eutheria</taxon>
        <taxon>Laurasiatheria</taxon>
        <taxon>Artiodactyla</taxon>
        <taxon>Ruminantia</taxon>
        <taxon>Pecora</taxon>
        <taxon>Bovidae</taxon>
        <taxon>Bovinae</taxon>
        <taxon>Bos</taxon>
    </lineage>
</organism>
<proteinExistence type="predicted"/>
<evidence type="ECO:0000313" key="3">
    <source>
        <dbReference type="Proteomes" id="UP000011080"/>
    </source>
</evidence>
<feature type="compositionally biased region" description="Pro residues" evidence="1">
    <location>
        <begin position="419"/>
        <end position="443"/>
    </location>
</feature>
<protein>
    <submittedName>
        <fullName evidence="2">Uncharacterized protein</fullName>
    </submittedName>
</protein>
<feature type="compositionally biased region" description="Polar residues" evidence="1">
    <location>
        <begin position="472"/>
        <end position="486"/>
    </location>
</feature>
<feature type="compositionally biased region" description="Low complexity" evidence="1">
    <location>
        <begin position="202"/>
        <end position="213"/>
    </location>
</feature>
<sequence length="494" mass="50390">PGAQTGQPQPGTCPPGPTRSTRSHQAPPGPSRPHQAPPGHCRPLQAPLGPTRPLQAPPGPSRPHQALPDGTRSRKSPGCSRSRAHLRLRTKPTPGLTQGGAGEFVPVKDTACICQGEGSLSPARCGHVVCHIHGSVGGSRGLGEHPGPQQLQRTSQGSSDLARSRCTSQGFVFSISTPAGSGLQVRPHTRPAHWPALPQKRAQGSQAAHERAAAAMAPACPAFLKAEEPGWEAPRVGAPSLRRSPDLPPQTPLRPEPPGPSGSVRTPSPELLSPLLAKPGLQTLAVSSALWEPGDLVQGALPRKGPLPCRPPRPGGGPEAGGASGDPRRTGTPPSGRPGKQRPAPDPQTSPGAPGGASLPRRPDAPPDPSPPPPPAGLHPRGAPRATEISHRALFPRGPQALAARGGVNGPESPQEVPDGPPARPGPRPPPGGQRQLPPPPAPGIACGQGRPVDGPGPPECPPGTEAGPRSPRTQQSCPPGTQRPRQGTGLLPA</sequence>
<dbReference type="Proteomes" id="UP000011080">
    <property type="component" value="Unassembled WGS sequence"/>
</dbReference>
<reference evidence="2 3" key="1">
    <citation type="journal article" date="2012" name="Nat. Genet.">
        <title>The yak genome and adaptation to life at high altitude.</title>
        <authorList>
            <person name="Qiu Q."/>
            <person name="Zhang G."/>
            <person name="Ma T."/>
            <person name="Qian W."/>
            <person name="Wang J."/>
            <person name="Ye Z."/>
            <person name="Cao C."/>
            <person name="Hu Q."/>
            <person name="Kim J."/>
            <person name="Larkin D.M."/>
            <person name="Auvil L."/>
            <person name="Capitanu B."/>
            <person name="Ma J."/>
            <person name="Lewin H.A."/>
            <person name="Qian X."/>
            <person name="Lang Y."/>
            <person name="Zhou R."/>
            <person name="Wang L."/>
            <person name="Wang K."/>
            <person name="Xia J."/>
            <person name="Liao S."/>
            <person name="Pan S."/>
            <person name="Lu X."/>
            <person name="Hou H."/>
            <person name="Wang Y."/>
            <person name="Zang X."/>
            <person name="Yin Y."/>
            <person name="Ma H."/>
            <person name="Zhang J."/>
            <person name="Wang Z."/>
            <person name="Zhang Y."/>
            <person name="Zhang D."/>
            <person name="Yonezawa T."/>
            <person name="Hasegawa M."/>
            <person name="Zhong Y."/>
            <person name="Liu W."/>
            <person name="Zhang Y."/>
            <person name="Huang Z."/>
            <person name="Zhang S."/>
            <person name="Long R."/>
            <person name="Yang H."/>
            <person name="Wang J."/>
            <person name="Lenstra J.A."/>
            <person name="Cooper D.N."/>
            <person name="Wu Y."/>
            <person name="Wang J."/>
            <person name="Shi P."/>
            <person name="Wang J."/>
            <person name="Liu J."/>
        </authorList>
    </citation>
    <scope>NUCLEOTIDE SEQUENCE [LARGE SCALE GENOMIC DNA]</scope>
    <source>
        <strain evidence="3">yakQH1</strain>
    </source>
</reference>
<feature type="region of interest" description="Disordered" evidence="1">
    <location>
        <begin position="296"/>
        <end position="494"/>
    </location>
</feature>